<dbReference type="Proteomes" id="UP000275368">
    <property type="component" value="Chromosome"/>
</dbReference>
<gene>
    <name evidence="1" type="ORF">Back11_49240</name>
</gene>
<accession>A0A3G9JKK2</accession>
<keyword evidence="2" id="KW-1185">Reference proteome</keyword>
<dbReference type="AlphaFoldDB" id="A0A3G9JKK2"/>
<dbReference type="KEGG" id="pbk:Back11_49240"/>
<dbReference type="EMBL" id="AP019308">
    <property type="protein sequence ID" value="BBH23579.1"/>
    <property type="molecule type" value="Genomic_DNA"/>
</dbReference>
<evidence type="ECO:0000313" key="1">
    <source>
        <dbReference type="EMBL" id="BBH23579.1"/>
    </source>
</evidence>
<protein>
    <submittedName>
        <fullName evidence="1">Uncharacterized protein</fullName>
    </submittedName>
</protein>
<organism evidence="1 2">
    <name type="scientific">Paenibacillus baekrokdamisoli</name>
    <dbReference type="NCBI Taxonomy" id="1712516"/>
    <lineage>
        <taxon>Bacteria</taxon>
        <taxon>Bacillati</taxon>
        <taxon>Bacillota</taxon>
        <taxon>Bacilli</taxon>
        <taxon>Bacillales</taxon>
        <taxon>Paenibacillaceae</taxon>
        <taxon>Paenibacillus</taxon>
    </lineage>
</organism>
<name>A0A3G9JKK2_9BACL</name>
<reference evidence="1 2" key="1">
    <citation type="submission" date="2018-11" db="EMBL/GenBank/DDBJ databases">
        <title>Complete genome sequence of Paenibacillus baekrokdamisoli strain KCTC 33723.</title>
        <authorList>
            <person name="Kang S.W."/>
            <person name="Lee K.C."/>
            <person name="Kim K.K."/>
            <person name="Kim J.S."/>
            <person name="Kim D.S."/>
            <person name="Ko S.H."/>
            <person name="Yang S.H."/>
            <person name="Lee J.S."/>
        </authorList>
    </citation>
    <scope>NUCLEOTIDE SEQUENCE [LARGE SCALE GENOMIC DNA]</scope>
    <source>
        <strain evidence="1 2">KCTC 33723</strain>
    </source>
</reference>
<sequence length="62" mass="7459">MFFTLAGFMCAETTPRKLEKENESVRYRYEFISYFSNKVLNLKYYLDSHSSMSYYTNTEVIT</sequence>
<proteinExistence type="predicted"/>
<evidence type="ECO:0000313" key="2">
    <source>
        <dbReference type="Proteomes" id="UP000275368"/>
    </source>
</evidence>